<dbReference type="InterPro" id="IPR051609">
    <property type="entry name" value="NmrA/Isoflavone_reductase-like"/>
</dbReference>
<dbReference type="Proteomes" id="UP000184356">
    <property type="component" value="Unassembled WGS sequence"/>
</dbReference>
<dbReference type="GeneID" id="63762116"/>
<dbReference type="PANTHER" id="PTHR47706:SF1">
    <property type="entry name" value="CIPA-LIKE, PUTATIVE (AFU_ORTHOLOGUE AFUA_1G12460)-RELATED"/>
    <property type="match status" value="1"/>
</dbReference>
<feature type="domain" description="NmrA-like" evidence="3">
    <location>
        <begin position="5"/>
        <end position="148"/>
    </location>
</feature>
<reference evidence="5" key="1">
    <citation type="journal article" date="2017" name="Genome Biol.">
        <title>Comparative genomics reveals high biological diversity and specific adaptations in the industrially and medically important fungal genus Aspergillus.</title>
        <authorList>
            <person name="de Vries R.P."/>
            <person name="Riley R."/>
            <person name="Wiebenga A."/>
            <person name="Aguilar-Osorio G."/>
            <person name="Amillis S."/>
            <person name="Uchima C.A."/>
            <person name="Anderluh G."/>
            <person name="Asadollahi M."/>
            <person name="Askin M."/>
            <person name="Barry K."/>
            <person name="Battaglia E."/>
            <person name="Bayram O."/>
            <person name="Benocci T."/>
            <person name="Braus-Stromeyer S.A."/>
            <person name="Caldana C."/>
            <person name="Canovas D."/>
            <person name="Cerqueira G.C."/>
            <person name="Chen F."/>
            <person name="Chen W."/>
            <person name="Choi C."/>
            <person name="Clum A."/>
            <person name="Dos Santos R.A."/>
            <person name="Damasio A.R."/>
            <person name="Diallinas G."/>
            <person name="Emri T."/>
            <person name="Fekete E."/>
            <person name="Flipphi M."/>
            <person name="Freyberg S."/>
            <person name="Gallo A."/>
            <person name="Gournas C."/>
            <person name="Habgood R."/>
            <person name="Hainaut M."/>
            <person name="Harispe M.L."/>
            <person name="Henrissat B."/>
            <person name="Hilden K.S."/>
            <person name="Hope R."/>
            <person name="Hossain A."/>
            <person name="Karabika E."/>
            <person name="Karaffa L."/>
            <person name="Karanyi Z."/>
            <person name="Krasevec N."/>
            <person name="Kuo A."/>
            <person name="Kusch H."/>
            <person name="LaButti K."/>
            <person name="Lagendijk E.L."/>
            <person name="Lapidus A."/>
            <person name="Levasseur A."/>
            <person name="Lindquist E."/>
            <person name="Lipzen A."/>
            <person name="Logrieco A.F."/>
            <person name="MacCabe A."/>
            <person name="Maekelae M.R."/>
            <person name="Malavazi I."/>
            <person name="Melin P."/>
            <person name="Meyer V."/>
            <person name="Mielnichuk N."/>
            <person name="Miskei M."/>
            <person name="Molnar A.P."/>
            <person name="Mule G."/>
            <person name="Ngan C.Y."/>
            <person name="Orejas M."/>
            <person name="Orosz E."/>
            <person name="Ouedraogo J.P."/>
            <person name="Overkamp K.M."/>
            <person name="Park H.-S."/>
            <person name="Perrone G."/>
            <person name="Piumi F."/>
            <person name="Punt P.J."/>
            <person name="Ram A.F."/>
            <person name="Ramon A."/>
            <person name="Rauscher S."/>
            <person name="Record E."/>
            <person name="Riano-Pachon D.M."/>
            <person name="Robert V."/>
            <person name="Roehrig J."/>
            <person name="Ruller R."/>
            <person name="Salamov A."/>
            <person name="Salih N.S."/>
            <person name="Samson R.A."/>
            <person name="Sandor E."/>
            <person name="Sanguinetti M."/>
            <person name="Schuetze T."/>
            <person name="Sepcic K."/>
            <person name="Shelest E."/>
            <person name="Sherlock G."/>
            <person name="Sophianopoulou V."/>
            <person name="Squina F.M."/>
            <person name="Sun H."/>
            <person name="Susca A."/>
            <person name="Todd R.B."/>
            <person name="Tsang A."/>
            <person name="Unkles S.E."/>
            <person name="van de Wiele N."/>
            <person name="van Rossen-Uffink D."/>
            <person name="Oliveira J.V."/>
            <person name="Vesth T.C."/>
            <person name="Visser J."/>
            <person name="Yu J.-H."/>
            <person name="Zhou M."/>
            <person name="Andersen M.R."/>
            <person name="Archer D.B."/>
            <person name="Baker S.E."/>
            <person name="Benoit I."/>
            <person name="Brakhage A.A."/>
            <person name="Braus G.H."/>
            <person name="Fischer R."/>
            <person name="Frisvad J.C."/>
            <person name="Goldman G.H."/>
            <person name="Houbraken J."/>
            <person name="Oakley B."/>
            <person name="Pocsi I."/>
            <person name="Scazzocchio C."/>
            <person name="Seiboth B."/>
            <person name="vanKuyk P.A."/>
            <person name="Wortman J."/>
            <person name="Dyer P.S."/>
            <person name="Grigoriev I.V."/>
        </authorList>
    </citation>
    <scope>NUCLEOTIDE SEQUENCE [LARGE SCALE GENOMIC DNA]</scope>
    <source>
        <strain evidence="5">CBS 593.65</strain>
    </source>
</reference>
<dbReference type="InterPro" id="IPR008030">
    <property type="entry name" value="NmrA-like"/>
</dbReference>
<keyword evidence="5" id="KW-1185">Reference proteome</keyword>
<dbReference type="InterPro" id="IPR045312">
    <property type="entry name" value="PCBER-like"/>
</dbReference>
<organism evidence="4 5">
    <name type="scientific">Aspergillus sydowii CBS 593.65</name>
    <dbReference type="NCBI Taxonomy" id="1036612"/>
    <lineage>
        <taxon>Eukaryota</taxon>
        <taxon>Fungi</taxon>
        <taxon>Dikarya</taxon>
        <taxon>Ascomycota</taxon>
        <taxon>Pezizomycotina</taxon>
        <taxon>Eurotiomycetes</taxon>
        <taxon>Eurotiomycetidae</taxon>
        <taxon>Eurotiales</taxon>
        <taxon>Aspergillaceae</taxon>
        <taxon>Aspergillus</taxon>
        <taxon>Aspergillus subgen. Nidulantes</taxon>
    </lineage>
</organism>
<dbReference type="OrthoDB" id="9974981at2759"/>
<dbReference type="AlphaFoldDB" id="A0A1L9TQJ1"/>
<evidence type="ECO:0000313" key="5">
    <source>
        <dbReference type="Proteomes" id="UP000184356"/>
    </source>
</evidence>
<evidence type="ECO:0000313" key="4">
    <source>
        <dbReference type="EMBL" id="OJJ61691.1"/>
    </source>
</evidence>
<keyword evidence="1" id="KW-0521">NADP</keyword>
<dbReference type="PANTHER" id="PTHR47706">
    <property type="entry name" value="NMRA-LIKE FAMILY PROTEIN"/>
    <property type="match status" value="1"/>
</dbReference>
<dbReference type="GO" id="GO:0016491">
    <property type="term" value="F:oxidoreductase activity"/>
    <property type="evidence" value="ECO:0007669"/>
    <property type="project" value="UniProtKB-KW"/>
</dbReference>
<dbReference type="VEuPathDB" id="FungiDB:ASPSYDRAFT_40234"/>
<dbReference type="CDD" id="cd05259">
    <property type="entry name" value="PCBER_SDR_a"/>
    <property type="match status" value="1"/>
</dbReference>
<dbReference type="Pfam" id="PF05368">
    <property type="entry name" value="NmrA"/>
    <property type="match status" value="1"/>
</dbReference>
<proteinExistence type="predicted"/>
<evidence type="ECO:0000259" key="3">
    <source>
        <dbReference type="Pfam" id="PF05368"/>
    </source>
</evidence>
<accession>A0A1L9TQJ1</accession>
<dbReference type="SUPFAM" id="SSF51735">
    <property type="entry name" value="NAD(P)-binding Rossmann-fold domains"/>
    <property type="match status" value="1"/>
</dbReference>
<dbReference type="STRING" id="1036612.A0A1L9TQJ1"/>
<dbReference type="InterPro" id="IPR036291">
    <property type="entry name" value="NAD(P)-bd_dom_sf"/>
</dbReference>
<name>A0A1L9TQJ1_9EURO</name>
<evidence type="ECO:0000256" key="1">
    <source>
        <dbReference type="ARBA" id="ARBA00022857"/>
    </source>
</evidence>
<keyword evidence="2" id="KW-0560">Oxidoreductase</keyword>
<dbReference type="Gene3D" id="3.40.50.720">
    <property type="entry name" value="NAD(P)-binding Rossmann-like Domain"/>
    <property type="match status" value="1"/>
</dbReference>
<sequence>MQSAKNIAIIAASGTLGSVVLKKLLDAGNFTVTVLTRAGSFSRFPDNAKVLDVDYSSHESLKRAFAGQDIVLSFVPTVAAESQIAIINAAAEAGVSRFIPSEYSANLDNEKARNLPIFRPKVKVQEHLVETAKFSGLTYTFIYGGAWLDAGSSRSFVLNFSGQTTCLYDGGDVPFSATTLGSVADAVLSTITHLDETRNRSVFVHSLVTTQNHLVSLAKEVAPELLWNTTSIKLDDLTAKSDKRLAQGLFDFETFSPYIFRAIFDPKFGGLYVKTDNQLLGIHEASDEDVKSIFRRIFEALKVSPDSTQDI</sequence>
<dbReference type="EMBL" id="KV878583">
    <property type="protein sequence ID" value="OJJ61691.1"/>
    <property type="molecule type" value="Genomic_DNA"/>
</dbReference>
<evidence type="ECO:0000256" key="2">
    <source>
        <dbReference type="ARBA" id="ARBA00023002"/>
    </source>
</evidence>
<protein>
    <recommendedName>
        <fullName evidence="3">NmrA-like domain-containing protein</fullName>
    </recommendedName>
</protein>
<gene>
    <name evidence="4" type="ORF">ASPSYDRAFT_40234</name>
</gene>
<dbReference type="RefSeq" id="XP_040705497.1">
    <property type="nucleotide sequence ID" value="XM_040846043.1"/>
</dbReference>